<evidence type="ECO:0000256" key="5">
    <source>
        <dbReference type="ARBA" id="ARBA00023239"/>
    </source>
</evidence>
<comment type="catalytic activity">
    <reaction evidence="1 6">
        <text>(8S)-3',8-cyclo-7,8-dihydroguanosine 5'-triphosphate = cyclic pyranopterin phosphate + diphosphate</text>
        <dbReference type="Rhea" id="RHEA:49580"/>
        <dbReference type="ChEBI" id="CHEBI:33019"/>
        <dbReference type="ChEBI" id="CHEBI:59648"/>
        <dbReference type="ChEBI" id="CHEBI:131766"/>
        <dbReference type="EC" id="4.6.1.17"/>
    </reaction>
</comment>
<dbReference type="EC" id="4.6.1.17" evidence="3 6"/>
<evidence type="ECO:0000256" key="2">
    <source>
        <dbReference type="ARBA" id="ARBA00005046"/>
    </source>
</evidence>
<dbReference type="InterPro" id="IPR047594">
    <property type="entry name" value="MoaC_bact/euk"/>
</dbReference>
<name>A0A3G9K6Z8_9ACTN</name>
<dbReference type="NCBIfam" id="TIGR00581">
    <property type="entry name" value="moaC"/>
    <property type="match status" value="1"/>
</dbReference>
<feature type="active site" evidence="6">
    <location>
        <position position="158"/>
    </location>
</feature>
<dbReference type="PANTHER" id="PTHR22960">
    <property type="entry name" value="MOLYBDOPTERIN COFACTOR SYNTHESIS PROTEIN A"/>
    <property type="match status" value="1"/>
</dbReference>
<comment type="pathway">
    <text evidence="2 6">Cofactor biosynthesis; molybdopterin biosynthesis.</text>
</comment>
<feature type="binding site" evidence="6">
    <location>
        <begin position="143"/>
        <end position="144"/>
    </location>
    <ligand>
        <name>substrate</name>
    </ligand>
</feature>
<comment type="similarity">
    <text evidence="6">Belongs to the MoaC family.</text>
</comment>
<evidence type="ECO:0000256" key="1">
    <source>
        <dbReference type="ARBA" id="ARBA00001637"/>
    </source>
</evidence>
<evidence type="ECO:0000256" key="6">
    <source>
        <dbReference type="HAMAP-Rule" id="MF_01224"/>
    </source>
</evidence>
<evidence type="ECO:0000256" key="4">
    <source>
        <dbReference type="ARBA" id="ARBA00023150"/>
    </source>
</evidence>
<feature type="binding site" evidence="6">
    <location>
        <begin position="107"/>
        <end position="109"/>
    </location>
    <ligand>
        <name>substrate</name>
    </ligand>
</feature>
<evidence type="ECO:0000256" key="3">
    <source>
        <dbReference type="ARBA" id="ARBA00012575"/>
    </source>
</evidence>
<dbReference type="InterPro" id="IPR002820">
    <property type="entry name" value="Mopterin_CF_biosynth-C_dom"/>
</dbReference>
<dbReference type="InterPro" id="IPR036522">
    <property type="entry name" value="MoaC_sf"/>
</dbReference>
<dbReference type="NCBIfam" id="NF006870">
    <property type="entry name" value="PRK09364.1"/>
    <property type="match status" value="1"/>
</dbReference>
<dbReference type="Pfam" id="PF01967">
    <property type="entry name" value="MoaC"/>
    <property type="match status" value="1"/>
</dbReference>
<dbReference type="RefSeq" id="WP_408634302.1">
    <property type="nucleotide sequence ID" value="NZ_AP019367.1"/>
</dbReference>
<dbReference type="UniPathway" id="UPA00344"/>
<comment type="subunit">
    <text evidence="6">Homohexamer; trimer of dimers.</text>
</comment>
<evidence type="ECO:0000259" key="8">
    <source>
        <dbReference type="Pfam" id="PF01967"/>
    </source>
</evidence>
<dbReference type="Proteomes" id="UP000273154">
    <property type="component" value="Chromosome"/>
</dbReference>
<feature type="domain" description="Molybdopterin cofactor biosynthesis C (MoaC)" evidence="8">
    <location>
        <begin position="47"/>
        <end position="180"/>
    </location>
</feature>
<dbReference type="GO" id="GO:0061798">
    <property type="term" value="F:GTP 3',8'-cyclase activity"/>
    <property type="evidence" value="ECO:0007669"/>
    <property type="project" value="TreeGrafter"/>
</dbReference>
<evidence type="ECO:0000313" key="10">
    <source>
        <dbReference type="Proteomes" id="UP000273154"/>
    </source>
</evidence>
<keyword evidence="4 6" id="KW-0501">Molybdenum cofactor biosynthesis</keyword>
<dbReference type="PANTHER" id="PTHR22960:SF0">
    <property type="entry name" value="MOLYBDENUM COFACTOR BIOSYNTHESIS PROTEIN 1"/>
    <property type="match status" value="1"/>
</dbReference>
<dbReference type="GO" id="GO:0006777">
    <property type="term" value="P:Mo-molybdopterin cofactor biosynthetic process"/>
    <property type="evidence" value="ECO:0007669"/>
    <property type="project" value="UniProtKB-UniRule"/>
</dbReference>
<dbReference type="EMBL" id="AP019367">
    <property type="protein sequence ID" value="BBH49934.1"/>
    <property type="molecule type" value="Genomic_DNA"/>
</dbReference>
<sequence length="189" mass="19984">MEQQDILGTQGGGAAGAPGREVLRPATSASIRDAELTHVNEQGRARMVDVGAKPVTARVARAAGKVLMAPSTLELVRSGGTRKGDVLAVAQVAGIMAAKRTWELVPMCHQVPLSGVDLGFAYEADGIAIEATARCKGETGVEMEALTAVSVAALTIYDMCKSHQRDMVIERVRLMEKDGGRSGHFVRED</sequence>
<reference evidence="10" key="1">
    <citation type="submission" date="2018-11" db="EMBL/GenBank/DDBJ databases">
        <title>Comparative genomics of Parolsenella catena and Libanicoccus massiliensis: Reclassification of Libanicoccus massiliensis as Parolsenella massiliensis comb. nov.</title>
        <authorList>
            <person name="Sakamoto M."/>
            <person name="Ikeyama N."/>
            <person name="Murakami T."/>
            <person name="Mori H."/>
            <person name="Yuki M."/>
            <person name="Ohkuma M."/>
        </authorList>
    </citation>
    <scope>NUCLEOTIDE SEQUENCE [LARGE SCALE GENOMIC DNA]</scope>
    <source>
        <strain evidence="10">JCM 31932</strain>
    </source>
</reference>
<dbReference type="KEGG" id="pcat:Pcatena_05210"/>
<dbReference type="InterPro" id="IPR050105">
    <property type="entry name" value="MoCo_biosynth_MoaA/MoaC"/>
</dbReference>
<evidence type="ECO:0000256" key="7">
    <source>
        <dbReference type="SAM" id="MobiDB-lite"/>
    </source>
</evidence>
<feature type="region of interest" description="Disordered" evidence="7">
    <location>
        <begin position="1"/>
        <end position="20"/>
    </location>
</feature>
<dbReference type="SUPFAM" id="SSF55040">
    <property type="entry name" value="Molybdenum cofactor biosynthesis protein C, MoaC"/>
    <property type="match status" value="1"/>
</dbReference>
<dbReference type="InterPro" id="IPR023045">
    <property type="entry name" value="MoaC"/>
</dbReference>
<dbReference type="HAMAP" id="MF_01224_B">
    <property type="entry name" value="MoaC_B"/>
    <property type="match status" value="1"/>
</dbReference>
<evidence type="ECO:0000313" key="9">
    <source>
        <dbReference type="EMBL" id="BBH49934.1"/>
    </source>
</evidence>
<dbReference type="GO" id="GO:0061799">
    <property type="term" value="F:cyclic pyranopterin monophosphate synthase activity"/>
    <property type="evidence" value="ECO:0007669"/>
    <property type="project" value="UniProtKB-UniRule"/>
</dbReference>
<keyword evidence="5 6" id="KW-0456">Lyase</keyword>
<comment type="function">
    <text evidence="6">Catalyzes the conversion of (8S)-3',8-cyclo-7,8-dihydroguanosine 5'-triphosphate to cyclic pyranopterin monophosphate (cPMP).</text>
</comment>
<dbReference type="AlphaFoldDB" id="A0A3G9K6Z8"/>
<keyword evidence="10" id="KW-1185">Reference proteome</keyword>
<gene>
    <name evidence="6 9" type="primary">moaC</name>
    <name evidence="9" type="ORF">Pcatena_05210</name>
</gene>
<organism evidence="9 10">
    <name type="scientific">Parolsenella catena</name>
    <dbReference type="NCBI Taxonomy" id="2003188"/>
    <lineage>
        <taxon>Bacteria</taxon>
        <taxon>Bacillati</taxon>
        <taxon>Actinomycetota</taxon>
        <taxon>Coriobacteriia</taxon>
        <taxon>Coriobacteriales</taxon>
        <taxon>Atopobiaceae</taxon>
        <taxon>Parolsenella</taxon>
    </lineage>
</organism>
<accession>A0A3G9K6Z8</accession>
<dbReference type="Gene3D" id="3.30.70.640">
    <property type="entry name" value="Molybdopterin cofactor biosynthesis C (MoaC) domain"/>
    <property type="match status" value="1"/>
</dbReference>
<dbReference type="GeneID" id="88848658"/>
<protein>
    <recommendedName>
        <fullName evidence="3 6">Cyclic pyranopterin monophosphate synthase</fullName>
        <ecNumber evidence="3 6">4.6.1.17</ecNumber>
    </recommendedName>
    <alternativeName>
        <fullName evidence="6">Molybdenum cofactor biosynthesis protein C</fullName>
    </alternativeName>
</protein>
<proteinExistence type="inferred from homology"/>
<dbReference type="CDD" id="cd01420">
    <property type="entry name" value="MoaC_PE"/>
    <property type="match status" value="1"/>
</dbReference>